<dbReference type="InterPro" id="IPR000504">
    <property type="entry name" value="RRM_dom"/>
</dbReference>
<keyword evidence="5" id="KW-1185">Reference proteome</keyword>
<evidence type="ECO:0000256" key="2">
    <source>
        <dbReference type="SAM" id="MobiDB-lite"/>
    </source>
</evidence>
<dbReference type="Proteomes" id="UP001341840">
    <property type="component" value="Unassembled WGS sequence"/>
</dbReference>
<name>A0ABU6TQG8_9FABA</name>
<feature type="domain" description="RRM" evidence="3">
    <location>
        <begin position="28"/>
        <end position="106"/>
    </location>
</feature>
<feature type="compositionally biased region" description="Basic and acidic residues" evidence="2">
    <location>
        <begin position="235"/>
        <end position="250"/>
    </location>
</feature>
<dbReference type="PROSITE" id="PS50102">
    <property type="entry name" value="RRM"/>
    <property type="match status" value="1"/>
</dbReference>
<dbReference type="InterPro" id="IPR012677">
    <property type="entry name" value="Nucleotide-bd_a/b_plait_sf"/>
</dbReference>
<evidence type="ECO:0000256" key="1">
    <source>
        <dbReference type="PROSITE-ProRule" id="PRU00176"/>
    </source>
</evidence>
<keyword evidence="1" id="KW-0694">RNA-binding</keyword>
<protein>
    <recommendedName>
        <fullName evidence="3">RRM domain-containing protein</fullName>
    </recommendedName>
</protein>
<dbReference type="PANTHER" id="PTHR48034">
    <property type="entry name" value="TRANSFORMER-2 SEX-DETERMINING PROTEIN-RELATED"/>
    <property type="match status" value="1"/>
</dbReference>
<evidence type="ECO:0000259" key="3">
    <source>
        <dbReference type="PROSITE" id="PS50102"/>
    </source>
</evidence>
<evidence type="ECO:0000313" key="4">
    <source>
        <dbReference type="EMBL" id="MED6150118.1"/>
    </source>
</evidence>
<comment type="caution">
    <text evidence="4">The sequence shown here is derived from an EMBL/GenBank/DDBJ whole genome shotgun (WGS) entry which is preliminary data.</text>
</comment>
<feature type="compositionally biased region" description="Basic and acidic residues" evidence="2">
    <location>
        <begin position="191"/>
        <end position="215"/>
    </location>
</feature>
<evidence type="ECO:0000313" key="5">
    <source>
        <dbReference type="Proteomes" id="UP001341840"/>
    </source>
</evidence>
<dbReference type="Pfam" id="PF00076">
    <property type="entry name" value="RRM_1"/>
    <property type="match status" value="1"/>
</dbReference>
<dbReference type="EMBL" id="JASCZI010091378">
    <property type="protein sequence ID" value="MED6150118.1"/>
    <property type="molecule type" value="Genomic_DNA"/>
</dbReference>
<sequence length="264" mass="30645">MEWDRWVKQRDQRRWTKERFIELEAVSFSMFVDNLPKYVSKKELFYLFSWSGMINDIYLSRKMKGGKLHLFAFIRYTTKSSALKAIAEMNHMSLTGRRLFVGKAWNRRDNKTLEDYASPRNVAEKDIVIVNRREIDSAAELVFLECDVGVELECAMELSGSLATNESVCSSEVGMGEVVKEGSHYKQLRSQRKEKEANPMERGPKLDKGERRLGRATENGPGASNDEEDFMSSLKELHEARELERREAKKKEKAHKSRPKKLKL</sequence>
<dbReference type="SUPFAM" id="SSF54928">
    <property type="entry name" value="RNA-binding domain, RBD"/>
    <property type="match status" value="1"/>
</dbReference>
<dbReference type="SMART" id="SM00360">
    <property type="entry name" value="RRM"/>
    <property type="match status" value="1"/>
</dbReference>
<dbReference type="Gene3D" id="3.30.70.330">
    <property type="match status" value="1"/>
</dbReference>
<feature type="region of interest" description="Disordered" evidence="2">
    <location>
        <begin position="182"/>
        <end position="264"/>
    </location>
</feature>
<dbReference type="InterPro" id="IPR050441">
    <property type="entry name" value="RBM"/>
</dbReference>
<dbReference type="CDD" id="cd00590">
    <property type="entry name" value="RRM_SF"/>
    <property type="match status" value="1"/>
</dbReference>
<gene>
    <name evidence="4" type="ORF">PIB30_069265</name>
</gene>
<dbReference type="InterPro" id="IPR035979">
    <property type="entry name" value="RBD_domain_sf"/>
</dbReference>
<organism evidence="4 5">
    <name type="scientific">Stylosanthes scabra</name>
    <dbReference type="NCBI Taxonomy" id="79078"/>
    <lineage>
        <taxon>Eukaryota</taxon>
        <taxon>Viridiplantae</taxon>
        <taxon>Streptophyta</taxon>
        <taxon>Embryophyta</taxon>
        <taxon>Tracheophyta</taxon>
        <taxon>Spermatophyta</taxon>
        <taxon>Magnoliopsida</taxon>
        <taxon>eudicotyledons</taxon>
        <taxon>Gunneridae</taxon>
        <taxon>Pentapetalae</taxon>
        <taxon>rosids</taxon>
        <taxon>fabids</taxon>
        <taxon>Fabales</taxon>
        <taxon>Fabaceae</taxon>
        <taxon>Papilionoideae</taxon>
        <taxon>50 kb inversion clade</taxon>
        <taxon>dalbergioids sensu lato</taxon>
        <taxon>Dalbergieae</taxon>
        <taxon>Pterocarpus clade</taxon>
        <taxon>Stylosanthes</taxon>
    </lineage>
</organism>
<accession>A0ABU6TQG8</accession>
<proteinExistence type="predicted"/>
<reference evidence="4 5" key="1">
    <citation type="journal article" date="2023" name="Plants (Basel)">
        <title>Bridging the Gap: Combining Genomics and Transcriptomics Approaches to Understand Stylosanthes scabra, an Orphan Legume from the Brazilian Caatinga.</title>
        <authorList>
            <person name="Ferreira-Neto J.R.C."/>
            <person name="da Silva M.D."/>
            <person name="Binneck E."/>
            <person name="de Melo N.F."/>
            <person name="da Silva R.H."/>
            <person name="de Melo A.L.T.M."/>
            <person name="Pandolfi V."/>
            <person name="Bustamante F.O."/>
            <person name="Brasileiro-Vidal A.C."/>
            <person name="Benko-Iseppon A.M."/>
        </authorList>
    </citation>
    <scope>NUCLEOTIDE SEQUENCE [LARGE SCALE GENOMIC DNA]</scope>
    <source>
        <tissue evidence="4">Leaves</tissue>
    </source>
</reference>
<feature type="compositionally biased region" description="Basic residues" evidence="2">
    <location>
        <begin position="251"/>
        <end position="264"/>
    </location>
</feature>